<proteinExistence type="predicted"/>
<comment type="caution">
    <text evidence="1">The sequence shown here is derived from an EMBL/GenBank/DDBJ whole genome shotgun (WGS) entry which is preliminary data.</text>
</comment>
<evidence type="ECO:0000313" key="1">
    <source>
        <dbReference type="EMBL" id="GBP70933.1"/>
    </source>
</evidence>
<evidence type="ECO:0000313" key="2">
    <source>
        <dbReference type="Proteomes" id="UP000299102"/>
    </source>
</evidence>
<dbReference type="EMBL" id="BGZK01001092">
    <property type="protein sequence ID" value="GBP70933.1"/>
    <property type="molecule type" value="Genomic_DNA"/>
</dbReference>
<keyword evidence="2" id="KW-1185">Reference proteome</keyword>
<sequence>MDPASCMLPASRSHTPLAAAESAHRLRRSDASVVNKLLHISNPVTCAPVAEPRARTACPAPADGTPARAGAALLRPADAGDCGLDLFRYARLHRRS</sequence>
<gene>
    <name evidence="1" type="ORF">EVAR_48940_1</name>
</gene>
<name>A0A4C1Y6F9_EUMVA</name>
<dbReference type="AlphaFoldDB" id="A0A4C1Y6F9"/>
<protein>
    <submittedName>
        <fullName evidence="1">Uncharacterized protein</fullName>
    </submittedName>
</protein>
<accession>A0A4C1Y6F9</accession>
<reference evidence="1 2" key="1">
    <citation type="journal article" date="2019" name="Commun. Biol.">
        <title>The bagworm genome reveals a unique fibroin gene that provides high tensile strength.</title>
        <authorList>
            <person name="Kono N."/>
            <person name="Nakamura H."/>
            <person name="Ohtoshi R."/>
            <person name="Tomita M."/>
            <person name="Numata K."/>
            <person name="Arakawa K."/>
        </authorList>
    </citation>
    <scope>NUCLEOTIDE SEQUENCE [LARGE SCALE GENOMIC DNA]</scope>
</reference>
<organism evidence="1 2">
    <name type="scientific">Eumeta variegata</name>
    <name type="common">Bagworm moth</name>
    <name type="synonym">Eumeta japonica</name>
    <dbReference type="NCBI Taxonomy" id="151549"/>
    <lineage>
        <taxon>Eukaryota</taxon>
        <taxon>Metazoa</taxon>
        <taxon>Ecdysozoa</taxon>
        <taxon>Arthropoda</taxon>
        <taxon>Hexapoda</taxon>
        <taxon>Insecta</taxon>
        <taxon>Pterygota</taxon>
        <taxon>Neoptera</taxon>
        <taxon>Endopterygota</taxon>
        <taxon>Lepidoptera</taxon>
        <taxon>Glossata</taxon>
        <taxon>Ditrysia</taxon>
        <taxon>Tineoidea</taxon>
        <taxon>Psychidae</taxon>
        <taxon>Oiketicinae</taxon>
        <taxon>Eumeta</taxon>
    </lineage>
</organism>
<dbReference type="Proteomes" id="UP000299102">
    <property type="component" value="Unassembled WGS sequence"/>
</dbReference>